<evidence type="ECO:0000256" key="5">
    <source>
        <dbReference type="RuleBase" id="RU363034"/>
    </source>
</evidence>
<dbReference type="AlphaFoldDB" id="A0A0K2USV1"/>
<dbReference type="PROSITE" id="PS50240">
    <property type="entry name" value="TRYPSIN_DOM"/>
    <property type="match status" value="1"/>
</dbReference>
<organism evidence="8">
    <name type="scientific">Lepeophtheirus salmonis</name>
    <name type="common">Salmon louse</name>
    <name type="synonym">Caligus salmonis</name>
    <dbReference type="NCBI Taxonomy" id="72036"/>
    <lineage>
        <taxon>Eukaryota</taxon>
        <taxon>Metazoa</taxon>
        <taxon>Ecdysozoa</taxon>
        <taxon>Arthropoda</taxon>
        <taxon>Crustacea</taxon>
        <taxon>Multicrustacea</taxon>
        <taxon>Hexanauplia</taxon>
        <taxon>Copepoda</taxon>
        <taxon>Siphonostomatoida</taxon>
        <taxon>Caligidae</taxon>
        <taxon>Lepeophtheirus</taxon>
    </lineage>
</organism>
<dbReference type="EMBL" id="HACA01023601">
    <property type="protein sequence ID" value="CDW40962.1"/>
    <property type="molecule type" value="Transcribed_RNA"/>
</dbReference>
<dbReference type="PROSITE" id="PS00135">
    <property type="entry name" value="TRYPSIN_SER"/>
    <property type="match status" value="1"/>
</dbReference>
<dbReference type="InterPro" id="IPR018114">
    <property type="entry name" value="TRYPSIN_HIS"/>
</dbReference>
<dbReference type="GeneID" id="121119098"/>
<evidence type="ECO:0000256" key="2">
    <source>
        <dbReference type="ARBA" id="ARBA00022801"/>
    </source>
</evidence>
<reference evidence="8" key="1">
    <citation type="submission" date="2014-05" db="EMBL/GenBank/DDBJ databases">
        <authorList>
            <person name="Chronopoulou M."/>
        </authorList>
    </citation>
    <scope>NUCLEOTIDE SEQUENCE</scope>
    <source>
        <tissue evidence="8">Whole organism</tissue>
    </source>
</reference>
<keyword evidence="2 5" id="KW-0378">Hydrolase</keyword>
<feature type="domain" description="Peptidase S1" evidence="7">
    <location>
        <begin position="144"/>
        <end position="387"/>
    </location>
</feature>
<protein>
    <submittedName>
        <fullName evidence="8">Serine proteinase stubblelike [Bombyx mori]</fullName>
    </submittedName>
</protein>
<dbReference type="KEGG" id="lsm:121119098"/>
<evidence type="ECO:0000256" key="1">
    <source>
        <dbReference type="ARBA" id="ARBA00022670"/>
    </source>
</evidence>
<dbReference type="FunFam" id="2.40.10.10:FF:000006">
    <property type="entry name" value="Serine proteinase stubble"/>
    <property type="match status" value="1"/>
</dbReference>
<feature type="signal peptide" evidence="6">
    <location>
        <begin position="1"/>
        <end position="23"/>
    </location>
</feature>
<evidence type="ECO:0000256" key="3">
    <source>
        <dbReference type="ARBA" id="ARBA00022825"/>
    </source>
</evidence>
<dbReference type="InterPro" id="IPR001254">
    <property type="entry name" value="Trypsin_dom"/>
</dbReference>
<proteinExistence type="predicted"/>
<dbReference type="SUPFAM" id="SSF50494">
    <property type="entry name" value="Trypsin-like serine proteases"/>
    <property type="match status" value="1"/>
</dbReference>
<dbReference type="PROSITE" id="PS00134">
    <property type="entry name" value="TRYPSIN_HIS"/>
    <property type="match status" value="1"/>
</dbReference>
<dbReference type="Pfam" id="PF00089">
    <property type="entry name" value="Trypsin"/>
    <property type="match status" value="1"/>
</dbReference>
<dbReference type="PRINTS" id="PR00722">
    <property type="entry name" value="CHYMOTRYPSIN"/>
</dbReference>
<dbReference type="PANTHER" id="PTHR24252:SF7">
    <property type="entry name" value="HYALIN"/>
    <property type="match status" value="1"/>
</dbReference>
<dbReference type="CDD" id="cd00190">
    <property type="entry name" value="Tryp_SPc"/>
    <property type="match status" value="1"/>
</dbReference>
<keyword evidence="3 5" id="KW-0720">Serine protease</keyword>
<evidence type="ECO:0000256" key="4">
    <source>
        <dbReference type="ARBA" id="ARBA00023157"/>
    </source>
</evidence>
<evidence type="ECO:0000259" key="7">
    <source>
        <dbReference type="PROSITE" id="PS50240"/>
    </source>
</evidence>
<keyword evidence="6" id="KW-0732">Signal</keyword>
<accession>A0A0K2USV1</accession>
<dbReference type="RefSeq" id="XP_040569653.1">
    <property type="nucleotide sequence ID" value="XM_040713719.2"/>
</dbReference>
<dbReference type="OMA" id="SESWAIT"/>
<dbReference type="GO" id="GO:0004252">
    <property type="term" value="F:serine-type endopeptidase activity"/>
    <property type="evidence" value="ECO:0007669"/>
    <property type="project" value="InterPro"/>
</dbReference>
<dbReference type="InterPro" id="IPR033116">
    <property type="entry name" value="TRYPSIN_SER"/>
</dbReference>
<dbReference type="InterPro" id="IPR009003">
    <property type="entry name" value="Peptidase_S1_PA"/>
</dbReference>
<feature type="chain" id="PRO_5005488893" evidence="6">
    <location>
        <begin position="24"/>
        <end position="393"/>
    </location>
</feature>
<dbReference type="InterPro" id="IPR001314">
    <property type="entry name" value="Peptidase_S1A"/>
</dbReference>
<name>A0A0K2USV1_LEPSM</name>
<dbReference type="GO" id="GO:0006508">
    <property type="term" value="P:proteolysis"/>
    <property type="evidence" value="ECO:0007669"/>
    <property type="project" value="UniProtKB-KW"/>
</dbReference>
<keyword evidence="1 5" id="KW-0645">Protease</keyword>
<keyword evidence="4" id="KW-1015">Disulfide bond</keyword>
<dbReference type="Gene3D" id="2.40.10.10">
    <property type="entry name" value="Trypsin-like serine proteases"/>
    <property type="match status" value="1"/>
</dbReference>
<sequence length="393" mass="44493">MDKRTLLLSTLLLIQISNQGITGRYRRRKDYLSPLNLVGTQIDLYKSCSVGDSKGRCVFSLSCLHSGGTHLGVCRENFLFGSCCKLKFNQQNLIEENEVEAILNEEDSSLLPTATCGMRFNDFTTPEEDLTSRRLFNSRPQSRLIGGEPALFGAWPWQISLRIIASDESSNHRCGAVLISESWAITAAHCVHYYEMEEILLRMGDYNRVEEDEPLPHMDRRPSKIIEHPKYNPRNFENDIALMHFKKPVPFLPHIRSICLPEQGEDVVGKTGYVTGWGEIYEEGPRPRILHEVDIPIFGHKRCTDLFTKADLDELVTDVFICAGEEEGGKDACEGDSGGPLVFKSKKRGQWVLAGITSWGRGCGEKYQPGVYTRVPIYVEWVLETIKNFGKIR</sequence>
<evidence type="ECO:0000313" key="8">
    <source>
        <dbReference type="EMBL" id="CDW40962.1"/>
    </source>
</evidence>
<dbReference type="PANTHER" id="PTHR24252">
    <property type="entry name" value="ACROSIN-RELATED"/>
    <property type="match status" value="1"/>
</dbReference>
<dbReference type="InterPro" id="IPR043504">
    <property type="entry name" value="Peptidase_S1_PA_chymotrypsin"/>
</dbReference>
<dbReference type="SMART" id="SM00020">
    <property type="entry name" value="Tryp_SPc"/>
    <property type="match status" value="1"/>
</dbReference>
<dbReference type="OrthoDB" id="93664at2759"/>
<evidence type="ECO:0000256" key="6">
    <source>
        <dbReference type="SAM" id="SignalP"/>
    </source>
</evidence>